<protein>
    <recommendedName>
        <fullName evidence="3">Virulence-related protein</fullName>
    </recommendedName>
</protein>
<dbReference type="KEGG" id="dgi:Desgi_4516"/>
<name>R4KM30_9FIRM</name>
<gene>
    <name evidence="1" type="ORF">Desgi_4516</name>
</gene>
<dbReference type="eggNOG" id="ENOG502Z7YI">
    <property type="taxonomic scope" value="Bacteria"/>
</dbReference>
<proteinExistence type="predicted"/>
<organism evidence="1 2">
    <name type="scientific">Desulfoscipio gibsoniae DSM 7213</name>
    <dbReference type="NCBI Taxonomy" id="767817"/>
    <lineage>
        <taxon>Bacteria</taxon>
        <taxon>Bacillati</taxon>
        <taxon>Bacillota</taxon>
        <taxon>Clostridia</taxon>
        <taxon>Eubacteriales</taxon>
        <taxon>Desulfallaceae</taxon>
        <taxon>Desulfoscipio</taxon>
    </lineage>
</organism>
<dbReference type="AlphaFoldDB" id="R4KM30"/>
<dbReference type="Proteomes" id="UP000013520">
    <property type="component" value="Chromosome"/>
</dbReference>
<dbReference type="OrthoDB" id="5380364at2"/>
<dbReference type="EMBL" id="CP003273">
    <property type="protein sequence ID" value="AGL03744.1"/>
    <property type="molecule type" value="Genomic_DNA"/>
</dbReference>
<evidence type="ECO:0008006" key="3">
    <source>
        <dbReference type="Google" id="ProtNLM"/>
    </source>
</evidence>
<dbReference type="RefSeq" id="WP_006524793.1">
    <property type="nucleotide sequence ID" value="NC_021184.1"/>
</dbReference>
<keyword evidence="2" id="KW-1185">Reference proteome</keyword>
<evidence type="ECO:0000313" key="2">
    <source>
        <dbReference type="Proteomes" id="UP000013520"/>
    </source>
</evidence>
<dbReference type="STRING" id="767817.Desgi_4516"/>
<reference evidence="1 2" key="1">
    <citation type="submission" date="2012-01" db="EMBL/GenBank/DDBJ databases">
        <title>Complete sequence of Desulfotomaculum gibsoniae DSM 7213.</title>
        <authorList>
            <consortium name="US DOE Joint Genome Institute"/>
            <person name="Lucas S."/>
            <person name="Han J."/>
            <person name="Lapidus A."/>
            <person name="Cheng J.-F."/>
            <person name="Goodwin L."/>
            <person name="Pitluck S."/>
            <person name="Peters L."/>
            <person name="Ovchinnikova G."/>
            <person name="Teshima H."/>
            <person name="Detter J.C."/>
            <person name="Han C."/>
            <person name="Tapia R."/>
            <person name="Land M."/>
            <person name="Hauser L."/>
            <person name="Kyrpides N."/>
            <person name="Ivanova N."/>
            <person name="Pagani I."/>
            <person name="Parshina S."/>
            <person name="Plugge C."/>
            <person name="Muyzer G."/>
            <person name="Kuever J."/>
            <person name="Ivanova A."/>
            <person name="Nazina T."/>
            <person name="Klenk H.-P."/>
            <person name="Brambilla E."/>
            <person name="Spring S."/>
            <person name="Stams A.F."/>
            <person name="Woyke T."/>
        </authorList>
    </citation>
    <scope>NUCLEOTIDE SEQUENCE [LARGE SCALE GENOMIC DNA]</scope>
    <source>
        <strain evidence="1 2">DSM 7213</strain>
    </source>
</reference>
<accession>R4KM30</accession>
<sequence length="254" mass="28359">MTRKELVHKLAEHLGIRPVYLAAPSFAYQVGEYTVNRQGNILDSEGQVLELEALLAGGKEEPELEIVTEQKETAEANTSVETKPTALEVGIPLEGYDGRSLRNLLHMIYSKQPLIKKALNLDTDLVSKEVINALNQQPMTTLEHFQNALAGKSCPGIDFDFNKGAITFKLGRDGDDSEKVEAATQLLELININVRRLQRNVAAKVKATDNEKYTFRTWLLRLGMIGDDYRLARRVLLQNLPGNSAFRKQVQEGA</sequence>
<evidence type="ECO:0000313" key="1">
    <source>
        <dbReference type="EMBL" id="AGL03744.1"/>
    </source>
</evidence>
<dbReference type="HOGENOM" id="CLU_055819_1_0_9"/>